<dbReference type="PRINTS" id="PR01609">
    <property type="entry name" value="CD36FAMILY"/>
</dbReference>
<dbReference type="GeneID" id="108564115"/>
<dbReference type="InterPro" id="IPR002159">
    <property type="entry name" value="CD36_fam"/>
</dbReference>
<evidence type="ECO:0000313" key="14">
    <source>
        <dbReference type="RefSeq" id="XP_017778532.1"/>
    </source>
</evidence>
<dbReference type="Proteomes" id="UP000695000">
    <property type="component" value="Unplaced"/>
</dbReference>
<evidence type="ECO:0000256" key="5">
    <source>
        <dbReference type="ARBA" id="ARBA00022692"/>
    </source>
</evidence>
<evidence type="ECO:0000313" key="13">
    <source>
        <dbReference type="Proteomes" id="UP000695000"/>
    </source>
</evidence>
<gene>
    <name evidence="14" type="primary">LOC108564115</name>
</gene>
<keyword evidence="5 12" id="KW-0812">Transmembrane</keyword>
<keyword evidence="8 12" id="KW-0472">Membrane</keyword>
<organism evidence="13 14">
    <name type="scientific">Nicrophorus vespilloides</name>
    <name type="common">Boreal carrion beetle</name>
    <dbReference type="NCBI Taxonomy" id="110193"/>
    <lineage>
        <taxon>Eukaryota</taxon>
        <taxon>Metazoa</taxon>
        <taxon>Ecdysozoa</taxon>
        <taxon>Arthropoda</taxon>
        <taxon>Hexapoda</taxon>
        <taxon>Insecta</taxon>
        <taxon>Pterygota</taxon>
        <taxon>Neoptera</taxon>
        <taxon>Endopterygota</taxon>
        <taxon>Coleoptera</taxon>
        <taxon>Polyphaga</taxon>
        <taxon>Staphyliniformia</taxon>
        <taxon>Silphidae</taxon>
        <taxon>Nicrophorinae</taxon>
        <taxon>Nicrophorus</taxon>
    </lineage>
</organism>
<evidence type="ECO:0000256" key="3">
    <source>
        <dbReference type="ARBA" id="ARBA00022475"/>
    </source>
</evidence>
<evidence type="ECO:0000256" key="11">
    <source>
        <dbReference type="ARBA" id="ARBA00023180"/>
    </source>
</evidence>
<keyword evidence="9" id="KW-1015">Disulfide bond</keyword>
<evidence type="ECO:0000256" key="7">
    <source>
        <dbReference type="ARBA" id="ARBA00022989"/>
    </source>
</evidence>
<dbReference type="PANTHER" id="PTHR11923:SF69">
    <property type="entry name" value="SENSORY NEURON MEMBRANE PROTEIN 1"/>
    <property type="match status" value="1"/>
</dbReference>
<evidence type="ECO:0000256" key="9">
    <source>
        <dbReference type="ARBA" id="ARBA00023157"/>
    </source>
</evidence>
<keyword evidence="10" id="KW-0675">Receptor</keyword>
<evidence type="ECO:0000256" key="10">
    <source>
        <dbReference type="ARBA" id="ARBA00023170"/>
    </source>
</evidence>
<keyword evidence="6" id="KW-0552">Olfaction</keyword>
<evidence type="ECO:0000256" key="4">
    <source>
        <dbReference type="ARBA" id="ARBA00022606"/>
    </source>
</evidence>
<keyword evidence="13" id="KW-1185">Reference proteome</keyword>
<evidence type="ECO:0000256" key="1">
    <source>
        <dbReference type="ARBA" id="ARBA00004651"/>
    </source>
</evidence>
<dbReference type="Pfam" id="PF01130">
    <property type="entry name" value="CD36"/>
    <property type="match status" value="1"/>
</dbReference>
<keyword evidence="4" id="KW-0716">Sensory transduction</keyword>
<reference evidence="14" key="1">
    <citation type="submission" date="2025-08" db="UniProtKB">
        <authorList>
            <consortium name="RefSeq"/>
        </authorList>
    </citation>
    <scope>IDENTIFICATION</scope>
    <source>
        <tissue evidence="14">Whole Larva</tissue>
    </source>
</reference>
<accession>A0ABM1MVD2</accession>
<keyword evidence="7 12" id="KW-1133">Transmembrane helix</keyword>
<keyword evidence="11" id="KW-0325">Glycoprotein</keyword>
<feature type="transmembrane region" description="Helical" evidence="12">
    <location>
        <begin position="7"/>
        <end position="28"/>
    </location>
</feature>
<evidence type="ECO:0000256" key="2">
    <source>
        <dbReference type="ARBA" id="ARBA00010532"/>
    </source>
</evidence>
<comment type="similarity">
    <text evidence="2">Belongs to the CD36 family.</text>
</comment>
<dbReference type="PANTHER" id="PTHR11923">
    <property type="entry name" value="SCAVENGER RECEPTOR CLASS B TYPE-1 SR-B1"/>
    <property type="match status" value="1"/>
</dbReference>
<comment type="subcellular location">
    <subcellularLocation>
        <location evidence="1">Cell membrane</location>
        <topology evidence="1">Multi-pass membrane protein</topology>
    </subcellularLocation>
</comment>
<keyword evidence="3" id="KW-1003">Cell membrane</keyword>
<sequence length="551" mass="62264">MYKNCPLITSGTGFLIVALGAICAWYVFPKLVEHQLHQNIDLVDGTQSYDYWKKQPFPLKFKIIFFNVTNAAEVQNGAKPILKEIGPYVYDQYRERVDISVDETRDVLKYVLKKTFLFNKQDSGCHDIDDTVTILNAALVGTALQVEILFPSALPAISEAIPYLFPGTKDIFLTAKVKDILFDGIRLYCQDDEVEFVCGAMKGTLPKTIKVAENGKDFLFSMFGHLNGTDDGPWEMGRGLKNTTKGQIYSYEGQTKMDIWGNEYCNQINGSDSTVFPPYFNLLKPMRVYTFAQDFCRSLYASYEKEGEEFGIKTLRYSSKISSLDRNPNNRCFCPRGNDEDGNEVVQCPISGLADVTPCMKAPLLISYPHFYLADRSLLDFVTGLDPKKELHENYANIEPLTGTPVSGRKRIQMNMQIKRLEGFELLENVSAGVFPILWIEEGATLPVEFADILVSNMAKISSLDVVKWVLIVSGILLMLLGFLLLMKKEGLLCFGNSATVDITEMPKELRDLGHGYETNPGLYPQLDNRNLNNPFTRKRHNDTWTNNIIM</sequence>
<protein>
    <submittedName>
        <fullName evidence="14">Sensory neuron membrane protein 2-like</fullName>
    </submittedName>
</protein>
<feature type="transmembrane region" description="Helical" evidence="12">
    <location>
        <begin position="466"/>
        <end position="486"/>
    </location>
</feature>
<evidence type="ECO:0000256" key="12">
    <source>
        <dbReference type="SAM" id="Phobius"/>
    </source>
</evidence>
<evidence type="ECO:0000256" key="6">
    <source>
        <dbReference type="ARBA" id="ARBA00022725"/>
    </source>
</evidence>
<evidence type="ECO:0000256" key="8">
    <source>
        <dbReference type="ARBA" id="ARBA00023136"/>
    </source>
</evidence>
<name>A0ABM1MVD2_NICVS</name>
<proteinExistence type="inferred from homology"/>
<dbReference type="RefSeq" id="XP_017778532.1">
    <property type="nucleotide sequence ID" value="XM_017923043.1"/>
</dbReference>